<comment type="caution">
    <text evidence="2">The sequence shown here is derived from an EMBL/GenBank/DDBJ whole genome shotgun (WGS) entry which is preliminary data.</text>
</comment>
<evidence type="ECO:0000313" key="2">
    <source>
        <dbReference type="EMBL" id="GBN13725.1"/>
    </source>
</evidence>
<gene>
    <name evidence="2" type="ORF">AVEN_60068_1</name>
</gene>
<dbReference type="EMBL" id="BGPR01005820">
    <property type="protein sequence ID" value="GBN13725.1"/>
    <property type="molecule type" value="Genomic_DNA"/>
</dbReference>
<dbReference type="PANTHER" id="PTHR46060:SF1">
    <property type="entry name" value="MARINER MOS1 TRANSPOSASE-LIKE PROTEIN"/>
    <property type="match status" value="1"/>
</dbReference>
<name>A0A4Y2LG65_ARAVE</name>
<reference evidence="2 3" key="1">
    <citation type="journal article" date="2019" name="Sci. Rep.">
        <title>Orb-weaving spider Araneus ventricosus genome elucidates the spidroin gene catalogue.</title>
        <authorList>
            <person name="Kono N."/>
            <person name="Nakamura H."/>
            <person name="Ohtoshi R."/>
            <person name="Moran D.A.P."/>
            <person name="Shinohara A."/>
            <person name="Yoshida Y."/>
            <person name="Fujiwara M."/>
            <person name="Mori M."/>
            <person name="Tomita M."/>
            <person name="Arakawa K."/>
        </authorList>
    </citation>
    <scope>NUCLEOTIDE SEQUENCE [LARGE SCALE GENOMIC DNA]</scope>
</reference>
<dbReference type="Gene3D" id="1.10.10.1450">
    <property type="match status" value="1"/>
</dbReference>
<dbReference type="OrthoDB" id="8191996at2759"/>
<dbReference type="Proteomes" id="UP000499080">
    <property type="component" value="Unassembled WGS sequence"/>
</dbReference>
<dbReference type="PANTHER" id="PTHR46060">
    <property type="entry name" value="MARINER MOS1 TRANSPOSASE-LIKE PROTEIN"/>
    <property type="match status" value="1"/>
</dbReference>
<accession>A0A4Y2LG65</accession>
<organism evidence="2 3">
    <name type="scientific">Araneus ventricosus</name>
    <name type="common">Orbweaver spider</name>
    <name type="synonym">Epeira ventricosa</name>
    <dbReference type="NCBI Taxonomy" id="182803"/>
    <lineage>
        <taxon>Eukaryota</taxon>
        <taxon>Metazoa</taxon>
        <taxon>Ecdysozoa</taxon>
        <taxon>Arthropoda</taxon>
        <taxon>Chelicerata</taxon>
        <taxon>Arachnida</taxon>
        <taxon>Araneae</taxon>
        <taxon>Araneomorphae</taxon>
        <taxon>Entelegynae</taxon>
        <taxon>Araneoidea</taxon>
        <taxon>Araneidae</taxon>
        <taxon>Araneus</taxon>
    </lineage>
</organism>
<sequence length="151" mass="17723">MSQSIENPVDCEIRSVIRFVNTRVVKATEIHRQINEMYGENIMSEGMVRKWVRAFNDVHTNVHDVKRSGRPSVISEDLEKFNRTDALRFNLYLMSFLKFQEALFMELRQKHLNDLSCSHYGQAADFYEDGSQKMVEQYDKCLNIGGNYVEM</sequence>
<evidence type="ECO:0000259" key="1">
    <source>
        <dbReference type="Pfam" id="PF17906"/>
    </source>
</evidence>
<dbReference type="InterPro" id="IPR041426">
    <property type="entry name" value="Mos1_HTH"/>
</dbReference>
<feature type="domain" description="Mos1 transposase HTH" evidence="1">
    <location>
        <begin position="13"/>
        <end position="55"/>
    </location>
</feature>
<protein>
    <recommendedName>
        <fullName evidence="1">Mos1 transposase HTH domain-containing protein</fullName>
    </recommendedName>
</protein>
<dbReference type="Pfam" id="PF17906">
    <property type="entry name" value="HTH_48"/>
    <property type="match status" value="1"/>
</dbReference>
<evidence type="ECO:0000313" key="3">
    <source>
        <dbReference type="Proteomes" id="UP000499080"/>
    </source>
</evidence>
<dbReference type="InterPro" id="IPR052709">
    <property type="entry name" value="Transposase-MT_Hybrid"/>
</dbReference>
<keyword evidence="3" id="KW-1185">Reference proteome</keyword>
<dbReference type="AlphaFoldDB" id="A0A4Y2LG65"/>
<proteinExistence type="predicted"/>